<dbReference type="Pfam" id="PF02782">
    <property type="entry name" value="FGGY_C"/>
    <property type="match status" value="1"/>
</dbReference>
<feature type="domain" description="Carbohydrate kinase FGGY C-terminal" evidence="4">
    <location>
        <begin position="31"/>
        <end position="134"/>
    </location>
</feature>
<dbReference type="RefSeq" id="WP_057860004.1">
    <property type="nucleotide sequence ID" value="NZ_LLYB01000081.1"/>
</dbReference>
<reference evidence="5 6" key="1">
    <citation type="submission" date="2014-03" db="EMBL/GenBank/DDBJ databases">
        <title>Bradyrhizobium valentinum sp. nov., isolated from effective nodules of Lupinus mariae-josephae, a lupine endemic of basic-lime soils in Eastern Spain.</title>
        <authorList>
            <person name="Duran D."/>
            <person name="Rey L."/>
            <person name="Navarro A."/>
            <person name="Busquets A."/>
            <person name="Imperial J."/>
            <person name="Ruiz-Argueso T."/>
        </authorList>
    </citation>
    <scope>NUCLEOTIDE SEQUENCE [LARGE SCALE GENOMIC DNA]</scope>
    <source>
        <strain evidence="5 6">CCBAU 23086</strain>
    </source>
</reference>
<evidence type="ECO:0000259" key="4">
    <source>
        <dbReference type="Pfam" id="PF02782"/>
    </source>
</evidence>
<evidence type="ECO:0000256" key="2">
    <source>
        <dbReference type="ARBA" id="ARBA00022679"/>
    </source>
</evidence>
<protein>
    <recommendedName>
        <fullName evidence="4">Carbohydrate kinase FGGY C-terminal domain-containing protein</fullName>
    </recommendedName>
</protein>
<dbReference type="GO" id="GO:0016301">
    <property type="term" value="F:kinase activity"/>
    <property type="evidence" value="ECO:0007669"/>
    <property type="project" value="UniProtKB-KW"/>
</dbReference>
<name>A0A0R3MMT3_9BRAD</name>
<evidence type="ECO:0000313" key="6">
    <source>
        <dbReference type="Proteomes" id="UP000051660"/>
    </source>
</evidence>
<dbReference type="InterPro" id="IPR018485">
    <property type="entry name" value="FGGY_C"/>
</dbReference>
<comment type="similarity">
    <text evidence="1">Belongs to the FGGY kinase family.</text>
</comment>
<evidence type="ECO:0000256" key="1">
    <source>
        <dbReference type="ARBA" id="ARBA00009156"/>
    </source>
</evidence>
<keyword evidence="3" id="KW-0418">Kinase</keyword>
<dbReference type="EMBL" id="LLYB01000081">
    <property type="protein sequence ID" value="KRR21540.1"/>
    <property type="molecule type" value="Genomic_DNA"/>
</dbReference>
<dbReference type="Proteomes" id="UP000051660">
    <property type="component" value="Unassembled WGS sequence"/>
</dbReference>
<dbReference type="PANTHER" id="PTHR43095">
    <property type="entry name" value="SUGAR KINASE"/>
    <property type="match status" value="1"/>
</dbReference>
<comment type="caution">
    <text evidence="5">The sequence shown here is derived from an EMBL/GenBank/DDBJ whole genome shotgun (WGS) entry which is preliminary data.</text>
</comment>
<organism evidence="5 6">
    <name type="scientific">Bradyrhizobium lablabi</name>
    <dbReference type="NCBI Taxonomy" id="722472"/>
    <lineage>
        <taxon>Bacteria</taxon>
        <taxon>Pseudomonadati</taxon>
        <taxon>Pseudomonadota</taxon>
        <taxon>Alphaproteobacteria</taxon>
        <taxon>Hyphomicrobiales</taxon>
        <taxon>Nitrobacteraceae</taxon>
        <taxon>Bradyrhizobium</taxon>
    </lineage>
</organism>
<proteinExistence type="inferred from homology"/>
<dbReference type="PANTHER" id="PTHR43095:SF6">
    <property type="entry name" value="XYLULOSE KINASE"/>
    <property type="match status" value="1"/>
</dbReference>
<dbReference type="InterPro" id="IPR043129">
    <property type="entry name" value="ATPase_NBD"/>
</dbReference>
<dbReference type="Gene3D" id="3.30.420.40">
    <property type="match status" value="1"/>
</dbReference>
<accession>A0A0R3MMT3</accession>
<dbReference type="GO" id="GO:0005975">
    <property type="term" value="P:carbohydrate metabolic process"/>
    <property type="evidence" value="ECO:0007669"/>
    <property type="project" value="InterPro"/>
</dbReference>
<dbReference type="OrthoDB" id="9805576at2"/>
<evidence type="ECO:0000313" key="5">
    <source>
        <dbReference type="EMBL" id="KRR21540.1"/>
    </source>
</evidence>
<gene>
    <name evidence="5" type="ORF">CQ14_07925</name>
</gene>
<dbReference type="SUPFAM" id="SSF53067">
    <property type="entry name" value="Actin-like ATPase domain"/>
    <property type="match status" value="1"/>
</dbReference>
<keyword evidence="2" id="KW-0808">Transferase</keyword>
<sequence>MDRRHSRRRVDWAVRRRDRGRKSFAGGDTGVLPYLGGERTPHDDPLASATLSNLRAAAGPLHIARAVLEGVAFAMADCHDALTEAGAPIDTIALVGGGARSRFWGRLIATVIDRPLLLPPLAPLGPALGAALLARQASGGALIGEAASNATITLEPDTASCAGLQARREIFRQHYAKMPGS</sequence>
<dbReference type="AlphaFoldDB" id="A0A0R3MMT3"/>
<dbReference type="InterPro" id="IPR050406">
    <property type="entry name" value="FGGY_Carb_Kinase"/>
</dbReference>
<evidence type="ECO:0000256" key="3">
    <source>
        <dbReference type="ARBA" id="ARBA00022777"/>
    </source>
</evidence>